<evidence type="ECO:0000256" key="3">
    <source>
        <dbReference type="PROSITE-ProRule" id="PRU00023"/>
    </source>
</evidence>
<gene>
    <name evidence="5" type="ORF">phytr_4590</name>
</gene>
<feature type="repeat" description="ANK" evidence="3">
    <location>
        <begin position="45"/>
        <end position="77"/>
    </location>
</feature>
<keyword evidence="1" id="KW-0677">Repeat</keyword>
<keyword evidence="2 3" id="KW-0040">ANK repeat</keyword>
<feature type="repeat" description="ANK" evidence="3">
    <location>
        <begin position="12"/>
        <end position="44"/>
    </location>
</feature>
<feature type="repeat" description="ANK" evidence="3">
    <location>
        <begin position="274"/>
        <end position="306"/>
    </location>
</feature>
<dbReference type="AlphaFoldDB" id="A0A2P1P807"/>
<dbReference type="Gene3D" id="1.25.40.20">
    <property type="entry name" value="Ankyrin repeat-containing domain"/>
    <property type="match status" value="4"/>
</dbReference>
<feature type="region of interest" description="Disordered" evidence="4">
    <location>
        <begin position="490"/>
        <end position="512"/>
    </location>
</feature>
<reference evidence="5 6" key="1">
    <citation type="submission" date="2018-03" db="EMBL/GenBank/DDBJ databases">
        <title>A gene transfer event suggests a long-term partnership between eustigmatophyte algae and a novel lineage of endosymbiotic bacteria.</title>
        <authorList>
            <person name="Yurchenko T."/>
            <person name="Sevcikova T."/>
            <person name="Pribyl P."/>
            <person name="El Karkouri K."/>
            <person name="Klimes V."/>
            <person name="Amaral R."/>
            <person name="Zbrankova V."/>
            <person name="Kim E."/>
            <person name="Raoult D."/>
            <person name="Santos L.M.A."/>
            <person name="Elias M."/>
        </authorList>
    </citation>
    <scope>NUCLEOTIDE SEQUENCE [LARGE SCALE GENOMIC DNA]</scope>
    <source>
        <strain evidence="5">CCALA 838</strain>
    </source>
</reference>
<dbReference type="GO" id="GO:0004842">
    <property type="term" value="F:ubiquitin-protein transferase activity"/>
    <property type="evidence" value="ECO:0007669"/>
    <property type="project" value="TreeGrafter"/>
</dbReference>
<evidence type="ECO:0000313" key="5">
    <source>
        <dbReference type="EMBL" id="AVP87409.1"/>
    </source>
</evidence>
<sequence>MENLEISQRDHRGLTPLDKAIYDNNTSLVNTLLEAGADPNLANPQGFTPLMMAVSQENIYMISYLLEKGADVNAFNEYGNTALHEAMIGNKEAVIQILLNAGANLEIENSKGLTPWLYAAYLDRIDIVRKFLELEINVNVTNTKGISALHIASKEHNKGIVQLLLSKGADSNLKNDQGLTPLMYAAAYVDIMEELLNANADVNALDQDRNTALHIAAHAGETDAVQLLLDAGADANITSEFGYTPLYRAVQVENIDTIHKLLKKGANVDAKTHKGKTPLHEAAEVGNIDVVEILLNHGADVNAVTRHWTPLLIAIKEKNIKVAQILINHNACLKFKNGKTILDFPVFMENFEMKEFIINTLYKRIKEGYTNKNMEVEEYEIAKLLNINPEFNDNIKFKKTLELFDESLLNHISDQVSNTLYNTKIEAHLTTREENASGVTYHRELIKENPEMYTNPSLGERNICKNIAEFLGKLEAGRLCQTTKPSKSIYSSIKRPKSDTERIIEKSQNKADKLSMTDVEKIELSYATKTQLLGVEDELNEN</sequence>
<evidence type="ECO:0000256" key="1">
    <source>
        <dbReference type="ARBA" id="ARBA00022737"/>
    </source>
</evidence>
<dbReference type="GO" id="GO:0085020">
    <property type="term" value="P:protein K6-linked ubiquitination"/>
    <property type="evidence" value="ECO:0007669"/>
    <property type="project" value="TreeGrafter"/>
</dbReference>
<dbReference type="PROSITE" id="PS50297">
    <property type="entry name" value="ANK_REP_REGION"/>
    <property type="match status" value="7"/>
</dbReference>
<dbReference type="SMART" id="SM00248">
    <property type="entry name" value="ANK"/>
    <property type="match status" value="10"/>
</dbReference>
<accession>A0A2P1P807</accession>
<dbReference type="EMBL" id="CP027845">
    <property type="protein sequence ID" value="AVP87409.1"/>
    <property type="molecule type" value="Genomic_DNA"/>
</dbReference>
<dbReference type="Proteomes" id="UP000241762">
    <property type="component" value="Chromosome"/>
</dbReference>
<dbReference type="PANTHER" id="PTHR24171">
    <property type="entry name" value="ANKYRIN REPEAT DOMAIN-CONTAINING PROTEIN 39-RELATED"/>
    <property type="match status" value="1"/>
</dbReference>
<protein>
    <submittedName>
        <fullName evidence="5">Uncharacterized protein</fullName>
    </submittedName>
</protein>
<feature type="repeat" description="ANK" evidence="3">
    <location>
        <begin position="78"/>
        <end position="110"/>
    </location>
</feature>
<dbReference type="InterPro" id="IPR036770">
    <property type="entry name" value="Ankyrin_rpt-contain_sf"/>
</dbReference>
<feature type="repeat" description="ANK" evidence="3">
    <location>
        <begin position="241"/>
        <end position="273"/>
    </location>
</feature>
<evidence type="ECO:0000256" key="2">
    <source>
        <dbReference type="ARBA" id="ARBA00023043"/>
    </source>
</evidence>
<feature type="repeat" description="ANK" evidence="3">
    <location>
        <begin position="208"/>
        <end position="240"/>
    </location>
</feature>
<evidence type="ECO:0000313" key="6">
    <source>
        <dbReference type="Proteomes" id="UP000241762"/>
    </source>
</evidence>
<evidence type="ECO:0000256" key="4">
    <source>
        <dbReference type="SAM" id="MobiDB-lite"/>
    </source>
</evidence>
<dbReference type="InterPro" id="IPR002110">
    <property type="entry name" value="Ankyrin_rpt"/>
</dbReference>
<name>A0A2P1P807_9RICK</name>
<dbReference type="KEGG" id="ptc:phytr_4590"/>
<proteinExistence type="predicted"/>
<dbReference type="SUPFAM" id="SSF48403">
    <property type="entry name" value="Ankyrin repeat"/>
    <property type="match status" value="1"/>
</dbReference>
<keyword evidence="6" id="KW-1185">Reference proteome</keyword>
<feature type="compositionally biased region" description="Basic and acidic residues" evidence="4">
    <location>
        <begin position="496"/>
        <end position="512"/>
    </location>
</feature>
<dbReference type="OrthoDB" id="7164484at2"/>
<organism evidence="5 6">
    <name type="scientific">Candidatus Phycorickettsia trachydisci</name>
    <dbReference type="NCBI Taxonomy" id="2115978"/>
    <lineage>
        <taxon>Bacteria</taxon>
        <taxon>Pseudomonadati</taxon>
        <taxon>Pseudomonadota</taxon>
        <taxon>Alphaproteobacteria</taxon>
        <taxon>Rickettsiales</taxon>
        <taxon>Rickettsiaceae</taxon>
        <taxon>Candidatus Phycorickettsia</taxon>
    </lineage>
</organism>
<dbReference type="Pfam" id="PF12796">
    <property type="entry name" value="Ank_2"/>
    <property type="match status" value="3"/>
</dbReference>
<feature type="repeat" description="ANK" evidence="3">
    <location>
        <begin position="144"/>
        <end position="176"/>
    </location>
</feature>
<dbReference type="PRINTS" id="PR01415">
    <property type="entry name" value="ANKYRIN"/>
</dbReference>
<dbReference type="PROSITE" id="PS50088">
    <property type="entry name" value="ANK_REPEAT"/>
    <property type="match status" value="7"/>
</dbReference>
<dbReference type="Pfam" id="PF00023">
    <property type="entry name" value="Ank"/>
    <property type="match status" value="2"/>
</dbReference>